<accession>A0ABW0EYI9</accession>
<reference evidence="2" key="1">
    <citation type="journal article" date="2019" name="Int. J. Syst. Evol. Microbiol.">
        <title>The Global Catalogue of Microorganisms (GCM) 10K type strain sequencing project: providing services to taxonomists for standard genome sequencing and annotation.</title>
        <authorList>
            <consortium name="The Broad Institute Genomics Platform"/>
            <consortium name="The Broad Institute Genome Sequencing Center for Infectious Disease"/>
            <person name="Wu L."/>
            <person name="Ma J."/>
        </authorList>
    </citation>
    <scope>NUCLEOTIDE SEQUENCE [LARGE SCALE GENOMIC DNA]</scope>
    <source>
        <strain evidence="2">CGMCC 1.15643</strain>
    </source>
</reference>
<dbReference type="EMBL" id="JBHSLI010000001">
    <property type="protein sequence ID" value="MFC5292313.1"/>
    <property type="molecule type" value="Genomic_DNA"/>
</dbReference>
<sequence length="193" mass="21863">MPKLRIDDRPHGPAHYWKVMRQLGFFTAADVHGRSNGASRGSVIRYVRACAEAGYCESIGERRSQKGRPMPLYKMVETRRLTAPTFHVESDRGRRQQQLWNAAKALKSFTAKELAITASTDSVAVSLAMSCQYCTRLASAGYLWIEQERQPRRYRINPARISGPLAPSFHRNSSVGIDRNLRQPVNLNESERS</sequence>
<comment type="caution">
    <text evidence="1">The sequence shown here is derived from an EMBL/GenBank/DDBJ whole genome shotgun (WGS) entry which is preliminary data.</text>
</comment>
<gene>
    <name evidence="1" type="ORF">ACFPK2_04830</name>
</gene>
<keyword evidence="2" id="KW-1185">Reference proteome</keyword>
<evidence type="ECO:0000313" key="2">
    <source>
        <dbReference type="Proteomes" id="UP001595976"/>
    </source>
</evidence>
<evidence type="ECO:0000313" key="1">
    <source>
        <dbReference type="EMBL" id="MFC5292313.1"/>
    </source>
</evidence>
<dbReference type="RefSeq" id="WP_260347624.1">
    <property type="nucleotide sequence ID" value="NZ_JAOAOS010000001.1"/>
</dbReference>
<proteinExistence type="predicted"/>
<organism evidence="1 2">
    <name type="scientific">Bosea minatitlanensis</name>
    <dbReference type="NCBI Taxonomy" id="128782"/>
    <lineage>
        <taxon>Bacteria</taxon>
        <taxon>Pseudomonadati</taxon>
        <taxon>Pseudomonadota</taxon>
        <taxon>Alphaproteobacteria</taxon>
        <taxon>Hyphomicrobiales</taxon>
        <taxon>Boseaceae</taxon>
        <taxon>Bosea</taxon>
    </lineage>
</organism>
<name>A0ABW0EYI9_9HYPH</name>
<protein>
    <submittedName>
        <fullName evidence="1">Uncharacterized protein</fullName>
    </submittedName>
</protein>
<dbReference type="Proteomes" id="UP001595976">
    <property type="component" value="Unassembled WGS sequence"/>
</dbReference>